<feature type="region of interest" description="Disordered" evidence="9">
    <location>
        <begin position="852"/>
        <end position="911"/>
    </location>
</feature>
<evidence type="ECO:0000313" key="13">
    <source>
        <dbReference type="RefSeq" id="XP_033166605.1"/>
    </source>
</evidence>
<keyword evidence="4" id="KW-0862">Zinc</keyword>
<dbReference type="Pfam" id="PF07500">
    <property type="entry name" value="TFIIS_M"/>
    <property type="match status" value="1"/>
</dbReference>
<dbReference type="PANTHER" id="PTHR11477">
    <property type="entry name" value="TRANSCRIPTION FACTOR S-II ZINC FINGER DOMAIN-CONTAINING PROTEIN"/>
    <property type="match status" value="1"/>
</dbReference>
<dbReference type="InterPro" id="IPR019787">
    <property type="entry name" value="Znf_PHD-finger"/>
</dbReference>
<name>A0A6P8KBY0_DROMA</name>
<feature type="compositionally biased region" description="Polar residues" evidence="9">
    <location>
        <begin position="1229"/>
        <end position="1238"/>
    </location>
</feature>
<dbReference type="RefSeq" id="XP_033166605.1">
    <property type="nucleotide sequence ID" value="XM_033310714.1"/>
</dbReference>
<feature type="compositionally biased region" description="Acidic residues" evidence="9">
    <location>
        <begin position="328"/>
        <end position="345"/>
    </location>
</feature>
<sequence length="2019" mass="222372">MSSSVFTEAPSARPAAAEADSNLVVVYSKSGISFDERAIGNIMEEKSISTISVVRITSPTPSMVDQDEAERLEELANFMDTVTDSELDSDNGSQSGGDNASEMDEHDEENHNTGDDNNSDSTETEADAPRTRKRVGRKPKAIKKRKRRRPKERPQIVGLRVEQFYADSTADMVVKNALKLAGVSVYKRTAETDALMEVIRNDHNYTPFTSPEQLKNHKRDEKMAMEMQAQSRKIIMQAPGSVKLINAKKRVQAIPLSPVQVKVQRLPVKPHQVQQAAQLQPKVQLIRKPIQSPLPRQKPEIIANNSVNARLRPTRAPVKVIAPPVQEYIEDDDDAQSSDPAEEENADKAYDSEEMSEESDDFQESDNDRDSDMDFDMRQSSRRNPNKRKRAKKVVRQTQSKPMKPLPQPPTTPQHFPELKKRKEVLEPKAPQIGQIIQMPATKSVPAVFALGRGLPSTSFLKIRPTHQSLPVKRPPLPTTPANSNVRRMPAVQLGRIVNSPQEVKEIIINKNMASPKGVFTNLNTLLGENNNAGTKSSPDPLRHRAVMSPSTPRSSYNQQMSPIVVPVPAQAHTPSKGFMPIGVDTAQSHKLPAQIVIETHQSSSELAAENDKQLDLINSIVQDELLKSTLVEQPVVNADEDIPKLVKMLESTAADLDPPPVSLPTHSFPAPEMQGVGHAAVADPNDIMDTADEDEITADFLQHVVGLIEEDKQFEAEVVKQVLASTEPGTLDAIVSMPTSIEAVGLPQVQAHTNLLPNASLAEPAQSMTSLPIACSTPSRSVASTLPSSAKVVRGNGRVIYLPPIEAPTTRAKRRAQFPAAPGMATTSSSDAGNLSFGESSLDASINQLLNNSSLSNDSQPGSGLKRPNPREPSMARRSTAPRRSKKLDSSQNNDPDASESQEDDDDPNKLWCICRQPHNNRFMICCDLCEDWFHGTCVGVTKAMGTDMENKGIDWKCPKCVKRQEERSQPRITDMLVTRPNTQPEQRPSETKVLTTTAEIVQVAAPSAPRRSLPVGVTVASSPMRIPVVKPAKKFPTGAVPHQQHQQQQQLNFIRLGPSPGNRISETLCVVCKRAASSSSVYCGEECIRKYAQSAIQAHAATKGPLPQNASAQPSLNNSLEAKKNKKKDLFEDVLRQADTVSKVERINVFERKSGRVITGHMAPSAHQFRKWLQENPTFEVLPSGTVQSIDAEKRLLKRAPEATTSTSEPAALGVAKKSLEAPAKLSQPQHTTVQANHPLGISSARPLAKKDKEKTTPTVQAPIPNRSAAGKPEPVRIGIRRSLREQLLARIKEARAAEVNSGQPPTQWPNVLEVDQFVKNVELEMFNSFGRDVGAKYKAKYRSLMFNIKDRKNRTLFEKICAKQVEPRQLVRMTPEQLASQELAKWREEENRHQLDMIKKSELDMLACAQNYVVKTHKGEEVIATKVDVTLPEEVISEPSSMADTKQTSLVSEPATSTLERSTSREKTGSSKEKRHKSHKHHHRKRSRSRSNSRCRSVDKRHRRHHNEGGEQGGGEREHRSREKQSRERDEVVPSPLPKKRDENDQSPVPKKTAEKKSEANAYNLVDQILESEKTVEQAANLGKPKPSPKPLPTLPSSLKAPEPMDNYSRYLHGLTTSSLWSGTLKMIDLADFEIVMYPVQGNCQQLGKLMPSQMDVIGRITRVNVWEYIKKLKKSPTKEVVIVNIFPASPSETFKFDLFFEYLDSRQRLGVLGVDSDQIRDFYIFPLGSGDKLPPALQTAEPVPFYEEAHRPNTLLGIIVRCLSKRPAEAAPSTPSVPTPVPAISSKAVAKRSRSSTSHPAQSSPKRKISTHSTSSKDDEFDIDAIIKAPIAKLQKTAPKVVPRPPVANDADEPYSPGGSDDELVPSAPQRPNDLERQVNEINKQIAAQQMEIAGLLKVEPTGSASSSNVLAAISIPANLSKILASIKDKTDLPSSTADGDEEYNPEDDITATSSFASKKPRSKGRLAHLSEAELLSMVPDNLAGVIPRSSKTRHQLAQSPLTPPPLPPQPPPGV</sequence>
<dbReference type="Gene3D" id="1.10.472.30">
    <property type="entry name" value="Transcription elongation factor S-II, central domain"/>
    <property type="match status" value="1"/>
</dbReference>
<dbReference type="GeneID" id="117145166"/>
<feature type="compositionally biased region" description="Polar residues" evidence="9">
    <location>
        <begin position="549"/>
        <end position="558"/>
    </location>
</feature>
<feature type="domain" description="TFIIS central" evidence="11">
    <location>
        <begin position="1278"/>
        <end position="1409"/>
    </location>
</feature>
<evidence type="ECO:0000256" key="5">
    <source>
        <dbReference type="ARBA" id="ARBA00023015"/>
    </source>
</evidence>
<dbReference type="InterPro" id="IPR011011">
    <property type="entry name" value="Znf_FYVE_PHD"/>
</dbReference>
<feature type="region of interest" description="Disordered" evidence="9">
    <location>
        <begin position="1990"/>
        <end position="2019"/>
    </location>
</feature>
<dbReference type="InterPro" id="IPR013083">
    <property type="entry name" value="Znf_RING/FYVE/PHD"/>
</dbReference>
<feature type="region of interest" description="Disordered" evidence="9">
    <location>
        <begin position="1935"/>
        <end position="1970"/>
    </location>
</feature>
<evidence type="ECO:0000256" key="6">
    <source>
        <dbReference type="ARBA" id="ARBA00023163"/>
    </source>
</evidence>
<keyword evidence="2" id="KW-0479">Metal-binding</keyword>
<dbReference type="SUPFAM" id="SSF57903">
    <property type="entry name" value="FYVE/PHD zinc finger"/>
    <property type="match status" value="1"/>
</dbReference>
<evidence type="ECO:0000256" key="9">
    <source>
        <dbReference type="SAM" id="MobiDB-lite"/>
    </source>
</evidence>
<dbReference type="InterPro" id="IPR036575">
    <property type="entry name" value="TFIIS_cen_dom_sf"/>
</dbReference>
<dbReference type="GO" id="GO:0008270">
    <property type="term" value="F:zinc ion binding"/>
    <property type="evidence" value="ECO:0007669"/>
    <property type="project" value="UniProtKB-KW"/>
</dbReference>
<feature type="compositionally biased region" description="Acidic residues" evidence="9">
    <location>
        <begin position="1943"/>
        <end position="1954"/>
    </location>
</feature>
<feature type="compositionally biased region" description="Polar residues" evidence="9">
    <location>
        <begin position="1441"/>
        <end position="1464"/>
    </location>
</feature>
<dbReference type="GO" id="GO:0005634">
    <property type="term" value="C:nucleus"/>
    <property type="evidence" value="ECO:0007669"/>
    <property type="project" value="UniProtKB-SubCell"/>
</dbReference>
<keyword evidence="7" id="KW-0539">Nucleus</keyword>
<dbReference type="SUPFAM" id="SSF46942">
    <property type="entry name" value="Elongation factor TFIIS domain 2"/>
    <property type="match status" value="1"/>
</dbReference>
<evidence type="ECO:0000256" key="2">
    <source>
        <dbReference type="ARBA" id="ARBA00022723"/>
    </source>
</evidence>
<evidence type="ECO:0000256" key="8">
    <source>
        <dbReference type="PROSITE-ProRule" id="PRU00146"/>
    </source>
</evidence>
<dbReference type="CDD" id="cd22581">
    <property type="entry name" value="SPOC_PPS-like"/>
    <property type="match status" value="1"/>
</dbReference>
<dbReference type="Gene3D" id="3.40.5.120">
    <property type="match status" value="1"/>
</dbReference>
<accession>A0A6P8KBY0</accession>
<dbReference type="Pfam" id="PF07533">
    <property type="entry name" value="BRK"/>
    <property type="match status" value="1"/>
</dbReference>
<dbReference type="InterPro" id="IPR003618">
    <property type="entry name" value="TFIIS_cen_dom"/>
</dbReference>
<evidence type="ECO:0000256" key="1">
    <source>
        <dbReference type="ARBA" id="ARBA00004123"/>
    </source>
</evidence>
<feature type="region of interest" description="Disordered" evidence="9">
    <location>
        <begin position="1441"/>
        <end position="1565"/>
    </location>
</feature>
<feature type="region of interest" description="Disordered" evidence="9">
    <location>
        <begin position="1579"/>
        <end position="1604"/>
    </location>
</feature>
<dbReference type="CDD" id="cd15552">
    <property type="entry name" value="PHD_PHF3_like"/>
    <property type="match status" value="1"/>
</dbReference>
<feature type="compositionally biased region" description="Polar residues" evidence="9">
    <location>
        <begin position="826"/>
        <end position="837"/>
    </location>
</feature>
<dbReference type="InterPro" id="IPR001965">
    <property type="entry name" value="Znf_PHD"/>
</dbReference>
<dbReference type="Pfam" id="PF00628">
    <property type="entry name" value="PHD"/>
    <property type="match status" value="1"/>
</dbReference>
<dbReference type="SMART" id="SM00249">
    <property type="entry name" value="PHD"/>
    <property type="match status" value="1"/>
</dbReference>
<feature type="compositionally biased region" description="Pro residues" evidence="9">
    <location>
        <begin position="2006"/>
        <end position="2019"/>
    </location>
</feature>
<feature type="compositionally biased region" description="Basic residues" evidence="9">
    <location>
        <begin position="1476"/>
        <end position="1509"/>
    </location>
</feature>
<feature type="region of interest" description="Disordered" evidence="9">
    <location>
        <begin position="1773"/>
        <end position="1821"/>
    </location>
</feature>
<feature type="compositionally biased region" description="Acidic residues" evidence="9">
    <location>
        <begin position="352"/>
        <end position="365"/>
    </location>
</feature>
<dbReference type="PROSITE" id="PS50016">
    <property type="entry name" value="ZF_PHD_2"/>
    <property type="match status" value="1"/>
</dbReference>
<dbReference type="Pfam" id="PF07744">
    <property type="entry name" value="SPOC"/>
    <property type="match status" value="1"/>
</dbReference>
<feature type="region of interest" description="Disordered" evidence="9">
    <location>
        <begin position="532"/>
        <end position="558"/>
    </location>
</feature>
<evidence type="ECO:0000256" key="4">
    <source>
        <dbReference type="ARBA" id="ARBA00022833"/>
    </source>
</evidence>
<keyword evidence="5" id="KW-0805">Transcription regulation</keyword>
<feature type="compositionally biased region" description="Acidic residues" evidence="9">
    <location>
        <begin position="898"/>
        <end position="908"/>
    </location>
</feature>
<feature type="compositionally biased region" description="Basic residues" evidence="9">
    <location>
        <begin position="380"/>
        <end position="395"/>
    </location>
</feature>
<dbReference type="FunFam" id="1.10.472.30:FF:000010">
    <property type="entry name" value="Uncharacterized protein, isoform B"/>
    <property type="match status" value="1"/>
</dbReference>
<feature type="compositionally biased region" description="Basic and acidic residues" evidence="9">
    <location>
        <begin position="366"/>
        <end position="379"/>
    </location>
</feature>
<comment type="subcellular location">
    <subcellularLocation>
        <location evidence="1">Nucleus</location>
    </subcellularLocation>
</comment>
<evidence type="ECO:0000259" key="11">
    <source>
        <dbReference type="PROSITE" id="PS51321"/>
    </source>
</evidence>
<feature type="compositionally biased region" description="Basic and acidic residues" evidence="9">
    <location>
        <begin position="1465"/>
        <end position="1475"/>
    </location>
</feature>
<dbReference type="InterPro" id="IPR019786">
    <property type="entry name" value="Zinc_finger_PHD-type_CS"/>
</dbReference>
<feature type="region of interest" description="Disordered" evidence="9">
    <location>
        <begin position="812"/>
        <end position="837"/>
    </location>
</feature>
<gene>
    <name evidence="13" type="primary">LOC117145166</name>
</gene>
<dbReference type="GO" id="GO:0006351">
    <property type="term" value="P:DNA-templated transcription"/>
    <property type="evidence" value="ECO:0007669"/>
    <property type="project" value="InterPro"/>
</dbReference>
<feature type="domain" description="PHD-type" evidence="10">
    <location>
        <begin position="911"/>
        <end position="965"/>
    </location>
</feature>
<feature type="compositionally biased region" description="Basic and acidic residues" evidence="9">
    <location>
        <begin position="1517"/>
        <end position="1535"/>
    </location>
</feature>
<feature type="compositionally biased region" description="Basic residues" evidence="9">
    <location>
        <begin position="131"/>
        <end position="151"/>
    </location>
</feature>
<evidence type="ECO:0000259" key="10">
    <source>
        <dbReference type="PROSITE" id="PS50016"/>
    </source>
</evidence>
<evidence type="ECO:0000256" key="3">
    <source>
        <dbReference type="ARBA" id="ARBA00022771"/>
    </source>
</evidence>
<evidence type="ECO:0000256" key="7">
    <source>
        <dbReference type="ARBA" id="ARBA00023242"/>
    </source>
</evidence>
<dbReference type="SUPFAM" id="SSF160481">
    <property type="entry name" value="BRK domain-like"/>
    <property type="match status" value="1"/>
</dbReference>
<feature type="region of interest" description="Disordered" evidence="9">
    <location>
        <begin position="318"/>
        <end position="416"/>
    </location>
</feature>
<keyword evidence="12" id="KW-1185">Reference proteome</keyword>
<dbReference type="InterPro" id="IPR012921">
    <property type="entry name" value="SPOC_C"/>
</dbReference>
<protein>
    <submittedName>
        <fullName evidence="13">Uncharacterized protein LOC117145166</fullName>
    </submittedName>
</protein>
<dbReference type="PROSITE" id="PS51321">
    <property type="entry name" value="TFIIS_CENTRAL"/>
    <property type="match status" value="1"/>
</dbReference>
<dbReference type="CTD" id="41524"/>
<organism evidence="12 13">
    <name type="scientific">Drosophila mauritiana</name>
    <name type="common">Fruit fly</name>
    <dbReference type="NCBI Taxonomy" id="7226"/>
    <lineage>
        <taxon>Eukaryota</taxon>
        <taxon>Metazoa</taxon>
        <taxon>Ecdysozoa</taxon>
        <taxon>Arthropoda</taxon>
        <taxon>Hexapoda</taxon>
        <taxon>Insecta</taxon>
        <taxon>Pterygota</taxon>
        <taxon>Neoptera</taxon>
        <taxon>Endopterygota</taxon>
        <taxon>Diptera</taxon>
        <taxon>Brachycera</taxon>
        <taxon>Muscomorpha</taxon>
        <taxon>Ephydroidea</taxon>
        <taxon>Drosophilidae</taxon>
        <taxon>Drosophila</taxon>
        <taxon>Sophophora</taxon>
    </lineage>
</organism>
<feature type="region of interest" description="Disordered" evidence="9">
    <location>
        <begin position="83"/>
        <end position="154"/>
    </location>
</feature>
<evidence type="ECO:0000313" key="12">
    <source>
        <dbReference type="Proteomes" id="UP000515162"/>
    </source>
</evidence>
<dbReference type="SMART" id="SM00510">
    <property type="entry name" value="TFS2M"/>
    <property type="match status" value="1"/>
</dbReference>
<keyword evidence="3 8" id="KW-0863">Zinc-finger</keyword>
<dbReference type="SMART" id="SM00592">
    <property type="entry name" value="BRK"/>
    <property type="match status" value="1"/>
</dbReference>
<dbReference type="Proteomes" id="UP000515162">
    <property type="component" value="Chromosome 3R"/>
</dbReference>
<dbReference type="Gene3D" id="3.30.40.10">
    <property type="entry name" value="Zinc/RING finger domain, C3HC4 (zinc finger)"/>
    <property type="match status" value="1"/>
</dbReference>
<reference evidence="13" key="1">
    <citation type="submission" date="2025-08" db="UniProtKB">
        <authorList>
            <consortium name="RefSeq"/>
        </authorList>
    </citation>
    <scope>IDENTIFICATION</scope>
    <source>
        <strain evidence="13">Mau12</strain>
        <tissue evidence="13">Whole Body</tissue>
    </source>
</reference>
<proteinExistence type="predicted"/>
<dbReference type="InterPro" id="IPR037259">
    <property type="entry name" value="BRK_sf"/>
</dbReference>
<dbReference type="PROSITE" id="PS01359">
    <property type="entry name" value="ZF_PHD_1"/>
    <property type="match status" value="1"/>
</dbReference>
<dbReference type="PANTHER" id="PTHR11477:SF51">
    <property type="entry name" value="PROTEIN PARTNER OF SNF, ISOFORM B"/>
    <property type="match status" value="1"/>
</dbReference>
<keyword evidence="6" id="KW-0804">Transcription</keyword>
<feature type="region of interest" description="Disordered" evidence="9">
    <location>
        <begin position="1225"/>
        <end position="1276"/>
    </location>
</feature>
<dbReference type="InterPro" id="IPR006576">
    <property type="entry name" value="BRK_domain"/>
</dbReference>
<feature type="region of interest" description="Disordered" evidence="9">
    <location>
        <begin position="1839"/>
        <end position="1875"/>
    </location>
</feature>